<protein>
    <submittedName>
        <fullName evidence="2">Putative membrane protein</fullName>
    </submittedName>
</protein>
<feature type="transmembrane region" description="Helical" evidence="1">
    <location>
        <begin position="36"/>
        <end position="57"/>
    </location>
</feature>
<feature type="transmembrane region" description="Helical" evidence="1">
    <location>
        <begin position="105"/>
        <end position="127"/>
    </location>
</feature>
<feature type="transmembrane region" description="Helical" evidence="1">
    <location>
        <begin position="12"/>
        <end position="30"/>
    </location>
</feature>
<reference evidence="2 3" key="1">
    <citation type="submission" date="2020-08" db="EMBL/GenBank/DDBJ databases">
        <title>Genomic Encyclopedia of Type Strains, Phase IV (KMG-IV): sequencing the most valuable type-strain genomes for metagenomic binning, comparative biology and taxonomic classification.</title>
        <authorList>
            <person name="Goeker M."/>
        </authorList>
    </citation>
    <scope>NUCLEOTIDE SEQUENCE [LARGE SCALE GENOMIC DNA]</scope>
    <source>
        <strain evidence="2 3">DSM 26189</strain>
    </source>
</reference>
<dbReference type="EMBL" id="JACIDT010000005">
    <property type="protein sequence ID" value="MBB3926155.1"/>
    <property type="molecule type" value="Genomic_DNA"/>
</dbReference>
<keyword evidence="1" id="KW-1133">Transmembrane helix</keyword>
<organism evidence="2 3">
    <name type="scientific">Sphingobium jiangsuense</name>
    <dbReference type="NCBI Taxonomy" id="870476"/>
    <lineage>
        <taxon>Bacteria</taxon>
        <taxon>Pseudomonadati</taxon>
        <taxon>Pseudomonadota</taxon>
        <taxon>Alphaproteobacteria</taxon>
        <taxon>Sphingomonadales</taxon>
        <taxon>Sphingomonadaceae</taxon>
        <taxon>Sphingobium</taxon>
    </lineage>
</organism>
<gene>
    <name evidence="2" type="ORF">GGR43_001870</name>
</gene>
<proteinExistence type="predicted"/>
<comment type="caution">
    <text evidence="2">The sequence shown here is derived from an EMBL/GenBank/DDBJ whole genome shotgun (WGS) entry which is preliminary data.</text>
</comment>
<dbReference type="AlphaFoldDB" id="A0A7W6BLT8"/>
<dbReference type="Pfam" id="PF07077">
    <property type="entry name" value="DUF1345"/>
    <property type="match status" value="1"/>
</dbReference>
<keyword evidence="3" id="KW-1185">Reference proteome</keyword>
<evidence type="ECO:0000313" key="3">
    <source>
        <dbReference type="Proteomes" id="UP000571950"/>
    </source>
</evidence>
<evidence type="ECO:0000313" key="2">
    <source>
        <dbReference type="EMBL" id="MBB3926155.1"/>
    </source>
</evidence>
<evidence type="ECO:0000256" key="1">
    <source>
        <dbReference type="SAM" id="Phobius"/>
    </source>
</evidence>
<accession>A0A7W6BLT8</accession>
<dbReference type="RefSeq" id="WP_188071687.1">
    <property type="nucleotide sequence ID" value="NZ_BSPS01000053.1"/>
</dbReference>
<name>A0A7W6BLT8_9SPHN</name>
<dbReference type="InterPro" id="IPR009781">
    <property type="entry name" value="DUF1345"/>
</dbReference>
<dbReference type="Proteomes" id="UP000571950">
    <property type="component" value="Unassembled WGS sequence"/>
</dbReference>
<sequence>MTGKARAGIPHGRYMLFLALLILLPAPLSLVLPAGVALVAAFDLAVVAFLVSVWPLWREGRPDDIRRQAERDDAGQVTLLLLTAAIIMAMLVAVGLLLAEKGSLPALHIGLLVATLLLAWLFSNLVYTFHYARLYYAQGPGGGDHGGLDFPGDEEPVFADFVNFAFVIGMTCQTADIDIASRRMRRVATAHGLLAFIFNLGVLALTVNVVASAI</sequence>
<keyword evidence="1" id="KW-0812">Transmembrane</keyword>
<keyword evidence="1" id="KW-0472">Membrane</keyword>
<feature type="transmembrane region" description="Helical" evidence="1">
    <location>
        <begin position="192"/>
        <end position="211"/>
    </location>
</feature>
<feature type="transmembrane region" description="Helical" evidence="1">
    <location>
        <begin position="77"/>
        <end position="99"/>
    </location>
</feature>